<evidence type="ECO:0000256" key="2">
    <source>
        <dbReference type="PROSITE-ProRule" id="PRU00335"/>
    </source>
</evidence>
<name>A0A1Y6CQJ8_9BACT</name>
<dbReference type="STRING" id="1513793.SAMN06296036_12431"/>
<dbReference type="InterPro" id="IPR050624">
    <property type="entry name" value="HTH-type_Tx_Regulator"/>
</dbReference>
<dbReference type="InterPro" id="IPR009057">
    <property type="entry name" value="Homeodomain-like_sf"/>
</dbReference>
<dbReference type="AlphaFoldDB" id="A0A1Y6CQJ8"/>
<dbReference type="PANTHER" id="PTHR43479:SF11">
    <property type="entry name" value="ACREF_ENVCD OPERON REPRESSOR-RELATED"/>
    <property type="match status" value="1"/>
</dbReference>
<accession>A0A1Y6CQJ8</accession>
<dbReference type="RefSeq" id="WP_159455613.1">
    <property type="nucleotide sequence ID" value="NZ_FWZT01000024.1"/>
</dbReference>
<dbReference type="PRINTS" id="PR00455">
    <property type="entry name" value="HTHTETR"/>
</dbReference>
<dbReference type="InterPro" id="IPR001647">
    <property type="entry name" value="HTH_TetR"/>
</dbReference>
<dbReference type="Pfam" id="PF00440">
    <property type="entry name" value="TetR_N"/>
    <property type="match status" value="1"/>
</dbReference>
<dbReference type="EMBL" id="FWZT01000024">
    <property type="protein sequence ID" value="SMF68497.1"/>
    <property type="molecule type" value="Genomic_DNA"/>
</dbReference>
<protein>
    <submittedName>
        <fullName evidence="4">Transcriptional regulator, TetR family</fullName>
    </submittedName>
</protein>
<dbReference type="Proteomes" id="UP000192907">
    <property type="component" value="Unassembled WGS sequence"/>
</dbReference>
<feature type="domain" description="HTH tetR-type" evidence="3">
    <location>
        <begin position="12"/>
        <end position="72"/>
    </location>
</feature>
<dbReference type="GO" id="GO:0003677">
    <property type="term" value="F:DNA binding"/>
    <property type="evidence" value="ECO:0007669"/>
    <property type="project" value="UniProtKB-UniRule"/>
</dbReference>
<evidence type="ECO:0000256" key="1">
    <source>
        <dbReference type="ARBA" id="ARBA00023125"/>
    </source>
</evidence>
<dbReference type="PANTHER" id="PTHR43479">
    <property type="entry name" value="ACREF/ENVCD OPERON REPRESSOR-RELATED"/>
    <property type="match status" value="1"/>
</dbReference>
<keyword evidence="5" id="KW-1185">Reference proteome</keyword>
<proteinExistence type="predicted"/>
<evidence type="ECO:0000313" key="5">
    <source>
        <dbReference type="Proteomes" id="UP000192907"/>
    </source>
</evidence>
<evidence type="ECO:0000259" key="3">
    <source>
        <dbReference type="PROSITE" id="PS50977"/>
    </source>
</evidence>
<dbReference type="Gene3D" id="1.10.357.10">
    <property type="entry name" value="Tetracycline Repressor, domain 2"/>
    <property type="match status" value="1"/>
</dbReference>
<keyword evidence="1 2" id="KW-0238">DNA-binding</keyword>
<sequence>MVNDMTKERNKEKTKQALITTTLEILAEDGFANLGVNEIARRSGVNKALIYRYFKSYKGLLEAVAKSGDLFPSSHEILDGIDLNESSAAIASQIFRNYITGIRNRPIAQKIMAWELNQNNKITEILADAREAVSQDIFHFLAPKLPELKEPEKIHYTTAIVGSGLLHLCLRSISASHWDGVHLRDEKEWQRLFAAVEQIFQIL</sequence>
<gene>
    <name evidence="4" type="ORF">SAMN06296036_12431</name>
</gene>
<evidence type="ECO:0000313" key="4">
    <source>
        <dbReference type="EMBL" id="SMF68497.1"/>
    </source>
</evidence>
<dbReference type="SUPFAM" id="SSF46689">
    <property type="entry name" value="Homeodomain-like"/>
    <property type="match status" value="1"/>
</dbReference>
<feature type="DNA-binding region" description="H-T-H motif" evidence="2">
    <location>
        <begin position="35"/>
        <end position="54"/>
    </location>
</feature>
<dbReference type="PROSITE" id="PS50977">
    <property type="entry name" value="HTH_TETR_2"/>
    <property type="match status" value="1"/>
</dbReference>
<reference evidence="5" key="1">
    <citation type="submission" date="2017-04" db="EMBL/GenBank/DDBJ databases">
        <authorList>
            <person name="Varghese N."/>
            <person name="Submissions S."/>
        </authorList>
    </citation>
    <scope>NUCLEOTIDE SEQUENCE [LARGE SCALE GENOMIC DNA]</scope>
    <source>
        <strain evidence="5">RKEM611</strain>
    </source>
</reference>
<organism evidence="4 5">
    <name type="scientific">Pseudobacteriovorax antillogorgiicola</name>
    <dbReference type="NCBI Taxonomy" id="1513793"/>
    <lineage>
        <taxon>Bacteria</taxon>
        <taxon>Pseudomonadati</taxon>
        <taxon>Bdellovibrionota</taxon>
        <taxon>Oligoflexia</taxon>
        <taxon>Oligoflexales</taxon>
        <taxon>Pseudobacteriovoracaceae</taxon>
        <taxon>Pseudobacteriovorax</taxon>
    </lineage>
</organism>